<proteinExistence type="predicted"/>
<feature type="transmembrane region" description="Helical" evidence="2">
    <location>
        <begin position="62"/>
        <end position="82"/>
    </location>
</feature>
<name>A0A0S4IL17_BODSA</name>
<dbReference type="Proteomes" id="UP000051952">
    <property type="component" value="Unassembled WGS sequence"/>
</dbReference>
<feature type="compositionally biased region" description="Low complexity" evidence="1">
    <location>
        <begin position="358"/>
        <end position="386"/>
    </location>
</feature>
<feature type="region of interest" description="Disordered" evidence="1">
    <location>
        <begin position="345"/>
        <end position="388"/>
    </location>
</feature>
<dbReference type="VEuPathDB" id="TriTrypDB:BSAL_03360"/>
<dbReference type="EMBL" id="CYKH01000081">
    <property type="protein sequence ID" value="CUE70200.1"/>
    <property type="molecule type" value="Genomic_DNA"/>
</dbReference>
<evidence type="ECO:0000313" key="4">
    <source>
        <dbReference type="Proteomes" id="UP000051952"/>
    </source>
</evidence>
<protein>
    <submittedName>
        <fullName evidence="3">GPI-anchored surface protein, putative</fullName>
    </submittedName>
</protein>
<sequence>MGNCLSKVLTSIACVALIVVAVICPPLGSLTPLLTGALFGGGVGGLTTLVMGGSVSDVWKSIGLGMISGCVGAGAGMVAQMACGSMSICNVTVINVVKTLSASTAVCVTNNLVTGQPLFKNLGHCVIGAAFTCGAAYFLGTESICNGLVDAIRSICGDLAPIMTPIIAPFVTRTLTFLPDYVFAKCVGEKAPSFGAYMAGAAAEAIRCGVVMATKHAQEFYSRTGKRTEVVDSDRKLAADVSDTEKNVVISDDKHVTVKRVNGRLVIVVKEQNADAQRKDVLLGESQEPREKILQCLRQHGGDDARASIVGSPRALTSTLTAALAESRNNIDIFILDDNLDTKTATRNDSGRIRRVPPRSATSSASRSNSLAPPSTSSSQRTPSSRGGAFVASASTLYSSYRIPVESCVRKRRKGTSDVSLPPLILGTIRGFVCEGSMKTAAKALQQCGAEIVAEVKHNGSLALLVNGITLPHNWCQLVGDVVHDELDFLCEAAVLPILSETRDVQKPGEHQSRLNCEIKALQSIIEQSSIVVHDDDEVVPWAIIAVLGSRAAQASSLRSMLQRRGYVYHEQWFSGMCPTGIWAFVCARHRIVFLDVDMRQLRTVATAISMSSQVLLVHESDTVTLETVMVFVHALHYTVKFAEDKGDATQDAAAMSGVNENFARQLQVASKCGKPFLVTAGISRDVPSVIEEEALLMLQSVLGGHGVQALDTSVDFFTPQLPHYLSMMHPSKGALTAPLVGQRSFGDSFCRALTRNFKVMDSLTSTQIKSDFDAAQKRSSQYVDGRLQLAFKKVCEVAEKDKQFAEAFQAWTTEFSERCQSAKTLLDLASGLIDISRFLWTWNRHSLAMEILFSAYDRSVQNDEQQPQEWNRAWVQCAQRTATQRLIWAALTDAVDCQIWAWRFLACTLGDTEDISRSWLNLARPTDGMPLLSIAVKAFAERPNVAVTVDSQEIAVTEAFTTFVHLAFQTYEGFSRLSAHLLTCQRYGQPSPFDVVAHHRPRGPIALYTQSCPARPSGAHTLGMRPLNEFESVDIFEIAVRKCSPSKLETVATYDIIDSVLAVGFQCPKSPAAFVKLLREMLSSRVVTLATATQPNSLPLPLLRLDPSSVAHGSPFRALSRLPTTEMLPAVSQLDESLHIILSTILAGLLNETDETRSHVFCTLATDVLLPAAHHQFHGHHELYVPLSTSTQGTCVIVALLVVSASHKLKRAQSVSSALRRLAAFSNVSISMDALPFSTGNVISLFLRAWSSSPLTASDVAWGFSWILQHAHYLTGMPLNGGTPFAQPSQLPQELVNPDAVQSAWGTICSTYVVPRVWLTLSAELLQCGCSGVAQQGL</sequence>
<keyword evidence="2" id="KW-1133">Transmembrane helix</keyword>
<reference evidence="4" key="1">
    <citation type="submission" date="2015-09" db="EMBL/GenBank/DDBJ databases">
        <authorList>
            <consortium name="Pathogen Informatics"/>
        </authorList>
    </citation>
    <scope>NUCLEOTIDE SEQUENCE [LARGE SCALE GENOMIC DNA]</scope>
    <source>
        <strain evidence="4">Lake Konstanz</strain>
    </source>
</reference>
<keyword evidence="2" id="KW-0812">Transmembrane</keyword>
<keyword evidence="2" id="KW-0472">Membrane</keyword>
<evidence type="ECO:0000256" key="2">
    <source>
        <dbReference type="SAM" id="Phobius"/>
    </source>
</evidence>
<keyword evidence="4" id="KW-1185">Reference proteome</keyword>
<feature type="transmembrane region" description="Helical" evidence="2">
    <location>
        <begin position="31"/>
        <end position="50"/>
    </location>
</feature>
<evidence type="ECO:0000256" key="1">
    <source>
        <dbReference type="SAM" id="MobiDB-lite"/>
    </source>
</evidence>
<organism evidence="3 4">
    <name type="scientific">Bodo saltans</name>
    <name type="common">Flagellated protozoan</name>
    <dbReference type="NCBI Taxonomy" id="75058"/>
    <lineage>
        <taxon>Eukaryota</taxon>
        <taxon>Discoba</taxon>
        <taxon>Euglenozoa</taxon>
        <taxon>Kinetoplastea</taxon>
        <taxon>Metakinetoplastina</taxon>
        <taxon>Eubodonida</taxon>
        <taxon>Bodonidae</taxon>
        <taxon>Bodo</taxon>
    </lineage>
</organism>
<gene>
    <name evidence="3" type="ORF">BSAL_03360</name>
</gene>
<accession>A0A0S4IL17</accession>
<evidence type="ECO:0000313" key="3">
    <source>
        <dbReference type="EMBL" id="CUE70200.1"/>
    </source>
</evidence>